<evidence type="ECO:0000313" key="1">
    <source>
        <dbReference type="EMBL" id="GBP98005.1"/>
    </source>
</evidence>
<accession>A0A4C2AGG2</accession>
<protein>
    <submittedName>
        <fullName evidence="1">Uncharacterized protein</fullName>
    </submittedName>
</protein>
<proteinExistence type="predicted"/>
<reference evidence="1 2" key="1">
    <citation type="journal article" date="2019" name="Commun. Biol.">
        <title>The bagworm genome reveals a unique fibroin gene that provides high tensile strength.</title>
        <authorList>
            <person name="Kono N."/>
            <person name="Nakamura H."/>
            <person name="Ohtoshi R."/>
            <person name="Tomita M."/>
            <person name="Numata K."/>
            <person name="Arakawa K."/>
        </authorList>
    </citation>
    <scope>NUCLEOTIDE SEQUENCE [LARGE SCALE GENOMIC DNA]</scope>
</reference>
<evidence type="ECO:0000313" key="2">
    <source>
        <dbReference type="Proteomes" id="UP000299102"/>
    </source>
</evidence>
<dbReference type="AlphaFoldDB" id="A0A4C2AGG2"/>
<gene>
    <name evidence="1" type="ORF">EVAR_69201_1</name>
</gene>
<feature type="non-terminal residue" evidence="1">
    <location>
        <position position="40"/>
    </location>
</feature>
<keyword evidence="2" id="KW-1185">Reference proteome</keyword>
<dbReference type="Proteomes" id="UP000299102">
    <property type="component" value="Unassembled WGS sequence"/>
</dbReference>
<sequence length="40" mass="4243">MEEAAVERVSTVSARAAGDVSIGNSNLSLRVDERIHTPCT</sequence>
<dbReference type="EMBL" id="BGZK01003047">
    <property type="protein sequence ID" value="GBP98005.1"/>
    <property type="molecule type" value="Genomic_DNA"/>
</dbReference>
<name>A0A4C2AGG2_EUMVA</name>
<comment type="caution">
    <text evidence="1">The sequence shown here is derived from an EMBL/GenBank/DDBJ whole genome shotgun (WGS) entry which is preliminary data.</text>
</comment>
<organism evidence="1 2">
    <name type="scientific">Eumeta variegata</name>
    <name type="common">Bagworm moth</name>
    <name type="synonym">Eumeta japonica</name>
    <dbReference type="NCBI Taxonomy" id="151549"/>
    <lineage>
        <taxon>Eukaryota</taxon>
        <taxon>Metazoa</taxon>
        <taxon>Ecdysozoa</taxon>
        <taxon>Arthropoda</taxon>
        <taxon>Hexapoda</taxon>
        <taxon>Insecta</taxon>
        <taxon>Pterygota</taxon>
        <taxon>Neoptera</taxon>
        <taxon>Endopterygota</taxon>
        <taxon>Lepidoptera</taxon>
        <taxon>Glossata</taxon>
        <taxon>Ditrysia</taxon>
        <taxon>Tineoidea</taxon>
        <taxon>Psychidae</taxon>
        <taxon>Oiketicinae</taxon>
        <taxon>Eumeta</taxon>
    </lineage>
</organism>